<feature type="domain" description="Peptidase M16 N-terminal" evidence="2">
    <location>
        <begin position="65"/>
        <end position="195"/>
    </location>
</feature>
<dbReference type="InterPro" id="IPR011765">
    <property type="entry name" value="Pept_M16_N"/>
</dbReference>
<accession>A0A4R1L390</accession>
<evidence type="ECO:0000313" key="5">
    <source>
        <dbReference type="Proteomes" id="UP000295210"/>
    </source>
</evidence>
<dbReference type="AlphaFoldDB" id="A0A4R1L390"/>
<sequence>MYSKARAFSRSFTLLALAASATFVVAQASQPTPKRPAVHAAEAAQARQLPTIAYQKYTLPNGLTVLTHEDHRLPLVAVDLWYHVGPLNERPGRTGFAHLFEHMMFEGSEHVGEKAHFKDVQAAGATDVNGTTNFDRTNYFETMPSNQLELALWLESDRMGFLMEGLDRKLLANQRDVVRNERRQREGLPYDVADEAVFHLLFPKNHPYYGEVIGSHADIESARIADVRAFHQQFYTPSNASIAVAGDFDPVKLKDLLTRYFGPIPRGPKVEPVHVITPPITAERRATITDTVQLPRLSVAWLTPPAFAPDAYSVDAAIFALGGAKASRLDRSLVIKSQVAQSVTCNTMELKLTGIASCDITAKPGVKLEDLEATFWKELATLQQDGPTAEEVKASKALALTSKITGLQRLGGFGGVADTLDRYNQYTGDPDFLPKDVAMTEAVTIASSKAAADKYLSKNSAVVVYCVPGKKILHDVPRSPDNTDANVKITNPYTPAFEKSQEWRKNKPTPGPMPTFHLPVPTEFTLNNGLKVLLVQEHALPLLTAELVSRAGSDNNKPATAGLATLVTEVMGDGTESRSLEKLAEDQESIGTHINTNAGMDYAGISMGVLRSHADEGMDLLADVALHPAFRTADIERRRKQRLVTISQETDNVIQMAMRVGPKLLFGDQPYGLSGNGTPETVKAITAEDISGFYKHRYGPNDSVLVLTGDVSRAEAEKLANEYFGKWTSQAEAAPQIPAAPETPPTHVVIVSKPGAPQTALFAIGNGVRENSPDSELLDVLDYTLGSAFASRINMNLREVHGYTYGAFSGFKGFRDGGAFFVGSLVRTDVTAPAAKEMMGEIRNFLVHPSTAEELAAAKEASIRSLPGRFETNSAIAYAIQSLFVYDRPLDYYSKLPARYQDITQADVARAAKQYLHPDHLIIVTAGDRAKIEPALKAAGLGPVEVRDISGNVVNTATQPSGK</sequence>
<keyword evidence="4" id="KW-0378">Hydrolase</keyword>
<dbReference type="GO" id="GO:0008233">
    <property type="term" value="F:peptidase activity"/>
    <property type="evidence" value="ECO:0007669"/>
    <property type="project" value="UniProtKB-KW"/>
</dbReference>
<evidence type="ECO:0000259" key="3">
    <source>
        <dbReference type="Pfam" id="PF05193"/>
    </source>
</evidence>
<proteinExistence type="predicted"/>
<dbReference type="GO" id="GO:0006508">
    <property type="term" value="P:proteolysis"/>
    <property type="evidence" value="ECO:0007669"/>
    <property type="project" value="UniProtKB-KW"/>
</dbReference>
<gene>
    <name evidence="4" type="ORF">C7378_2078</name>
</gene>
<dbReference type="SUPFAM" id="SSF63411">
    <property type="entry name" value="LuxS/MPP-like metallohydrolase"/>
    <property type="match status" value="4"/>
</dbReference>
<dbReference type="GO" id="GO:0046872">
    <property type="term" value="F:metal ion binding"/>
    <property type="evidence" value="ECO:0007669"/>
    <property type="project" value="InterPro"/>
</dbReference>
<organism evidence="4 5">
    <name type="scientific">Acidipila rosea</name>
    <dbReference type="NCBI Taxonomy" id="768535"/>
    <lineage>
        <taxon>Bacteria</taxon>
        <taxon>Pseudomonadati</taxon>
        <taxon>Acidobacteriota</taxon>
        <taxon>Terriglobia</taxon>
        <taxon>Terriglobales</taxon>
        <taxon>Acidobacteriaceae</taxon>
        <taxon>Acidipila</taxon>
    </lineage>
</organism>
<feature type="chain" id="PRO_5020771773" evidence="1">
    <location>
        <begin position="29"/>
        <end position="963"/>
    </location>
</feature>
<dbReference type="RefSeq" id="WP_243648183.1">
    <property type="nucleotide sequence ID" value="NZ_SMGK01000003.1"/>
</dbReference>
<dbReference type="InterPro" id="IPR050361">
    <property type="entry name" value="MPP/UQCRC_Complex"/>
</dbReference>
<keyword evidence="1" id="KW-0732">Signal</keyword>
<reference evidence="4 5" key="1">
    <citation type="submission" date="2019-03" db="EMBL/GenBank/DDBJ databases">
        <title>Genomic Encyclopedia of Type Strains, Phase IV (KMG-IV): sequencing the most valuable type-strain genomes for metagenomic binning, comparative biology and taxonomic classification.</title>
        <authorList>
            <person name="Goeker M."/>
        </authorList>
    </citation>
    <scope>NUCLEOTIDE SEQUENCE [LARGE SCALE GENOMIC DNA]</scope>
    <source>
        <strain evidence="4 5">DSM 103428</strain>
    </source>
</reference>
<dbReference type="Pfam" id="PF00675">
    <property type="entry name" value="Peptidase_M16"/>
    <property type="match status" value="2"/>
</dbReference>
<dbReference type="Proteomes" id="UP000295210">
    <property type="component" value="Unassembled WGS sequence"/>
</dbReference>
<feature type="domain" description="Peptidase M16 C-terminal" evidence="3">
    <location>
        <begin position="685"/>
        <end position="861"/>
    </location>
</feature>
<dbReference type="PANTHER" id="PTHR11851:SF224">
    <property type="entry name" value="PROCESSING PROTEASE"/>
    <property type="match status" value="1"/>
</dbReference>
<feature type="signal peptide" evidence="1">
    <location>
        <begin position="1"/>
        <end position="28"/>
    </location>
</feature>
<dbReference type="Pfam" id="PF05193">
    <property type="entry name" value="Peptidase_M16_C"/>
    <property type="match status" value="2"/>
</dbReference>
<dbReference type="InterPro" id="IPR011249">
    <property type="entry name" value="Metalloenz_LuxS/M16"/>
</dbReference>
<feature type="domain" description="Peptidase M16 N-terminal" evidence="2">
    <location>
        <begin position="533"/>
        <end position="646"/>
    </location>
</feature>
<evidence type="ECO:0000313" key="4">
    <source>
        <dbReference type="EMBL" id="TCK72496.1"/>
    </source>
</evidence>
<dbReference type="InterPro" id="IPR007863">
    <property type="entry name" value="Peptidase_M16_C"/>
</dbReference>
<dbReference type="EMBL" id="SMGK01000003">
    <property type="protein sequence ID" value="TCK72496.1"/>
    <property type="molecule type" value="Genomic_DNA"/>
</dbReference>
<keyword evidence="5" id="KW-1185">Reference proteome</keyword>
<feature type="domain" description="Peptidase M16 C-terminal" evidence="3">
    <location>
        <begin position="225"/>
        <end position="397"/>
    </location>
</feature>
<dbReference type="Gene3D" id="3.30.830.10">
    <property type="entry name" value="Metalloenzyme, LuxS/M16 peptidase-like"/>
    <property type="match status" value="4"/>
</dbReference>
<keyword evidence="4" id="KW-0645">Protease</keyword>
<evidence type="ECO:0000259" key="2">
    <source>
        <dbReference type="Pfam" id="PF00675"/>
    </source>
</evidence>
<name>A0A4R1L390_9BACT</name>
<evidence type="ECO:0000256" key="1">
    <source>
        <dbReference type="SAM" id="SignalP"/>
    </source>
</evidence>
<dbReference type="PANTHER" id="PTHR11851">
    <property type="entry name" value="METALLOPROTEASE"/>
    <property type="match status" value="1"/>
</dbReference>
<protein>
    <submittedName>
        <fullName evidence="4">Zinc protease</fullName>
    </submittedName>
</protein>
<comment type="caution">
    <text evidence="4">The sequence shown here is derived from an EMBL/GenBank/DDBJ whole genome shotgun (WGS) entry which is preliminary data.</text>
</comment>